<dbReference type="PANTHER" id="PTHR10224:SF12">
    <property type="entry name" value="GLYOXALASE ELBB"/>
    <property type="match status" value="1"/>
</dbReference>
<evidence type="ECO:0000313" key="2">
    <source>
        <dbReference type="Proteomes" id="UP000699462"/>
    </source>
</evidence>
<dbReference type="Gene3D" id="3.40.50.880">
    <property type="match status" value="1"/>
</dbReference>
<dbReference type="InterPro" id="IPR029062">
    <property type="entry name" value="Class_I_gatase-like"/>
</dbReference>
<dbReference type="OrthoDB" id="543156at2759"/>
<dbReference type="PANTHER" id="PTHR10224">
    <property type="entry name" value="ES1 PROTEIN HOMOLOG, MITOCHONDRIAL"/>
    <property type="match status" value="1"/>
</dbReference>
<dbReference type="Proteomes" id="UP000699462">
    <property type="component" value="Unassembled WGS sequence"/>
</dbReference>
<dbReference type="SUPFAM" id="SSF52317">
    <property type="entry name" value="Class I glutamine amidotransferase-like"/>
    <property type="match status" value="1"/>
</dbReference>
<name>A0A8T0DVP3_9TREM</name>
<sequence length="260" mass="28473">MQRRALMYSALPIKRRNVAMILHGCGVYDGSEIYETTSMLIHLSKQKVNVSMFAPDKNQMHVINHLDGKPMSEIRNILTESARLARGNIAPLRDLDVDKFDALFIPGGFGAAKNLSDFALKNAECTVIPEVESVLKKFHSLKKPIGLCCIAPVLAARCLPGVELTMGGDIDQNGRWPFAEASAVAKQMGAKMIPKDMTASFLSTSFSHANYLSMLFSWIDEIHVDEANKIVTTPAFMCGVTTLADVFDGIGKLVEAAIRI</sequence>
<dbReference type="NCBIfam" id="NF008747">
    <property type="entry name" value="PRK11780.1"/>
    <property type="match status" value="1"/>
</dbReference>
<dbReference type="AlphaFoldDB" id="A0A8T0DVP3"/>
<reference evidence="1 2" key="1">
    <citation type="submission" date="2019-07" db="EMBL/GenBank/DDBJ databases">
        <title>Annotation for the trematode Paragonimus westermani.</title>
        <authorList>
            <person name="Choi Y.-J."/>
        </authorList>
    </citation>
    <scope>NUCLEOTIDE SEQUENCE [LARGE SCALE GENOMIC DNA]</scope>
    <source>
        <strain evidence="1">180907_Pwestermani</strain>
    </source>
</reference>
<gene>
    <name evidence="1" type="ORF">P879_03026</name>
</gene>
<proteinExistence type="predicted"/>
<evidence type="ECO:0000313" key="1">
    <source>
        <dbReference type="EMBL" id="KAF8571793.1"/>
    </source>
</evidence>
<accession>A0A8T0DVP3</accession>
<keyword evidence="2" id="KW-1185">Reference proteome</keyword>
<organism evidence="1 2">
    <name type="scientific">Paragonimus westermani</name>
    <dbReference type="NCBI Taxonomy" id="34504"/>
    <lineage>
        <taxon>Eukaryota</taxon>
        <taxon>Metazoa</taxon>
        <taxon>Spiralia</taxon>
        <taxon>Lophotrochozoa</taxon>
        <taxon>Platyhelminthes</taxon>
        <taxon>Trematoda</taxon>
        <taxon>Digenea</taxon>
        <taxon>Plagiorchiida</taxon>
        <taxon>Troglotremata</taxon>
        <taxon>Troglotrematidae</taxon>
        <taxon>Paragonimus</taxon>
    </lineage>
</organism>
<comment type="caution">
    <text evidence="1">The sequence shown here is derived from an EMBL/GenBank/DDBJ whole genome shotgun (WGS) entry which is preliminary data.</text>
</comment>
<protein>
    <submittedName>
        <fullName evidence="1">Isoprenoid biosynthesis protein ElbB</fullName>
    </submittedName>
</protein>
<dbReference type="EMBL" id="JTDF01000317">
    <property type="protein sequence ID" value="KAF8571793.1"/>
    <property type="molecule type" value="Genomic_DNA"/>
</dbReference>